<comment type="caution">
    <text evidence="1">The sequence shown here is derived from an EMBL/GenBank/DDBJ whole genome shotgun (WGS) entry which is preliminary data.</text>
</comment>
<dbReference type="AlphaFoldDB" id="A0A396GK71"/>
<accession>A0A396GK71</accession>
<reference evidence="1" key="1">
    <citation type="journal article" date="2018" name="Nat. Plants">
        <title>Whole-genome landscape of Medicago truncatula symbiotic genes.</title>
        <authorList>
            <person name="Pecrix Y."/>
            <person name="Gamas P."/>
            <person name="Carrere S."/>
        </authorList>
    </citation>
    <scope>NUCLEOTIDE SEQUENCE</scope>
    <source>
        <tissue evidence="1">Leaves</tissue>
    </source>
</reference>
<name>A0A396GK71_MEDTR</name>
<protein>
    <submittedName>
        <fullName evidence="1">Uncharacterized protein</fullName>
    </submittedName>
</protein>
<evidence type="ECO:0000313" key="1">
    <source>
        <dbReference type="EMBL" id="RHN41512.1"/>
    </source>
</evidence>
<dbReference type="EMBL" id="PSQE01000008">
    <property type="protein sequence ID" value="RHN41512.1"/>
    <property type="molecule type" value="Genomic_DNA"/>
</dbReference>
<dbReference type="Gramene" id="rna47844">
    <property type="protein sequence ID" value="RHN41512.1"/>
    <property type="gene ID" value="gene47844"/>
</dbReference>
<sequence length="50" mass="5761">MSNLGFAIRSRRIAISQIYTKLSPLAFVVMFLWNIWQLALASFSQGDKRN</sequence>
<dbReference type="Proteomes" id="UP000265566">
    <property type="component" value="Chromosome 8"/>
</dbReference>
<gene>
    <name evidence="1" type="ORF">MtrunA17_Chr8g0366861</name>
</gene>
<organism evidence="1">
    <name type="scientific">Medicago truncatula</name>
    <name type="common">Barrel medic</name>
    <name type="synonym">Medicago tribuloides</name>
    <dbReference type="NCBI Taxonomy" id="3880"/>
    <lineage>
        <taxon>Eukaryota</taxon>
        <taxon>Viridiplantae</taxon>
        <taxon>Streptophyta</taxon>
        <taxon>Embryophyta</taxon>
        <taxon>Tracheophyta</taxon>
        <taxon>Spermatophyta</taxon>
        <taxon>Magnoliopsida</taxon>
        <taxon>eudicotyledons</taxon>
        <taxon>Gunneridae</taxon>
        <taxon>Pentapetalae</taxon>
        <taxon>rosids</taxon>
        <taxon>fabids</taxon>
        <taxon>Fabales</taxon>
        <taxon>Fabaceae</taxon>
        <taxon>Papilionoideae</taxon>
        <taxon>50 kb inversion clade</taxon>
        <taxon>NPAAA clade</taxon>
        <taxon>Hologalegina</taxon>
        <taxon>IRL clade</taxon>
        <taxon>Trifolieae</taxon>
        <taxon>Medicago</taxon>
    </lineage>
</organism>
<proteinExistence type="predicted"/>